<sequence>MYLWSSLVSTVVTVRLKGLDRLKCLDCPKGVCVRCLCCLLLLLFALPTWAKECQQGLTLAYNDWPPYAWTDAFGQPQGLDIEASRLISGKVGCPLSIEAIPAKRAHQMLKSGRIDLLAGATKLPQRQLYAYFSLAYRSEEVRIFVKQGHQAVTQVRQWQDVFSQRLRLILPGNGWYGADYQASKQRLSQASLLIISPNASQAVQMLAYDRGDAVVGDSLSVPFIAGEQEKLRLEALQPVLAQDGIHLMLSKVSVDETLLERFNLAIEALEADGSLPALRRKWQQISYARLSLTPSVESDLHFGDYPRAP</sequence>
<evidence type="ECO:0000256" key="1">
    <source>
        <dbReference type="ARBA" id="ARBA00010333"/>
    </source>
</evidence>
<protein>
    <submittedName>
        <fullName evidence="4">Amino acid ABC transporter substrate-binding protein</fullName>
    </submittedName>
</protein>
<dbReference type="EMBL" id="CP032664">
    <property type="protein sequence ID" value="QQO84394.1"/>
    <property type="molecule type" value="Genomic_DNA"/>
</dbReference>
<evidence type="ECO:0000256" key="2">
    <source>
        <dbReference type="ARBA" id="ARBA00022729"/>
    </source>
</evidence>
<organism evidence="4">
    <name type="scientific">Shewanella algae</name>
    <dbReference type="NCBI Taxonomy" id="38313"/>
    <lineage>
        <taxon>Bacteria</taxon>
        <taxon>Pseudomonadati</taxon>
        <taxon>Pseudomonadota</taxon>
        <taxon>Gammaproteobacteria</taxon>
        <taxon>Alteromonadales</taxon>
        <taxon>Shewanellaceae</taxon>
        <taxon>Shewanella</taxon>
    </lineage>
</organism>
<evidence type="ECO:0000313" key="4">
    <source>
        <dbReference type="EMBL" id="QQO84394.1"/>
    </source>
</evidence>
<dbReference type="Pfam" id="PF00497">
    <property type="entry name" value="SBP_bac_3"/>
    <property type="match status" value="1"/>
</dbReference>
<dbReference type="PANTHER" id="PTHR35936:SF20">
    <property type="entry name" value="ABC TRANSPORTER ARGININE-BINDING PROTEIN 2-RELATED"/>
    <property type="match status" value="1"/>
</dbReference>
<proteinExistence type="inferred from homology"/>
<dbReference type="Gene3D" id="3.40.190.10">
    <property type="entry name" value="Periplasmic binding protein-like II"/>
    <property type="match status" value="2"/>
</dbReference>
<dbReference type="SMART" id="SM00062">
    <property type="entry name" value="PBPb"/>
    <property type="match status" value="1"/>
</dbReference>
<comment type="similarity">
    <text evidence="1">Belongs to the bacterial solute-binding protein 3 family.</text>
</comment>
<reference evidence="4" key="1">
    <citation type="submission" date="2018-09" db="EMBL/GenBank/DDBJ databases">
        <title>Genome sequencing and analysis.</title>
        <authorList>
            <person name="Huang Y.-T."/>
        </authorList>
    </citation>
    <scope>NUCLEOTIDE SEQUENCE</scope>
    <source>
        <strain evidence="4">HIDE</strain>
    </source>
</reference>
<feature type="domain" description="Solute-binding protein family 3/N-terminal" evidence="3">
    <location>
        <begin position="56"/>
        <end position="286"/>
    </location>
</feature>
<accession>A0A7T8IQ51</accession>
<dbReference type="PANTHER" id="PTHR35936">
    <property type="entry name" value="MEMBRANE-BOUND LYTIC MUREIN TRANSGLYCOSYLASE F"/>
    <property type="match status" value="1"/>
</dbReference>
<name>A0A7T8IQ51_9GAMM</name>
<dbReference type="SUPFAM" id="SSF53850">
    <property type="entry name" value="Periplasmic binding protein-like II"/>
    <property type="match status" value="1"/>
</dbReference>
<gene>
    <name evidence="4" type="ORF">D7032_14760</name>
</gene>
<evidence type="ECO:0000259" key="3">
    <source>
        <dbReference type="SMART" id="SM00062"/>
    </source>
</evidence>
<dbReference type="InterPro" id="IPR001638">
    <property type="entry name" value="Solute-binding_3/MltF_N"/>
</dbReference>
<keyword evidence="2" id="KW-0732">Signal</keyword>
<dbReference type="AlphaFoldDB" id="A0A7T8IQ51"/>